<gene>
    <name evidence="1" type="ordered locus">Fleli_0167</name>
</gene>
<evidence type="ECO:0000313" key="1">
    <source>
        <dbReference type="EMBL" id="AFM02666.1"/>
    </source>
</evidence>
<sequence length="474" mass="55182">MQFVKIYTVLLFIGVLLFSCSKKEEVEEIIEPTTKFSFQTTSDFLLSTQKAYYFIINEEDSVIKEGVLENGKTYTSEFPEIEELNFAYIIGTYDENKKNFKGHQFLDVATDNVMTLHKYLHQEQNPIVNKQGVGEATVNFICAANTSGTNYSILSDDNYNFHIARQPNILSNAKVTLYSPSAEVMLLRTDKYRPTRTEEFSYATQTIQVGETYSLDCNTPAFKTSRGMMKDFDIDLSKAHQLNRYFGSVLLNVYPTNKEIMNNAHLYSPYMDHYLGKIYRTSVGSNETSCKLWYPSEWIEGKREHLEVFISVQDNNYSGPNFKPTNYWQKHEGNYPPPIDLGFSIPLYSLDIEEKDSIYTSYQSGEPYLAEIIYSNIIENSSDYEKYNWIVSFSAKKPKVSWKLPFFSVKSNEYLEIRYRTFDGIDIQPTHKRFQVKDEQTYEGYIKDRFSTPAPLIYEDMNTWTTTTYIQEQI</sequence>
<proteinExistence type="predicted"/>
<accession>I4AFD1</accession>
<evidence type="ECO:0000313" key="2">
    <source>
        <dbReference type="Proteomes" id="UP000006054"/>
    </source>
</evidence>
<name>I4AFD1_BERLS</name>
<dbReference type="HOGENOM" id="CLU_575884_0_0_10"/>
<reference evidence="2" key="1">
    <citation type="submission" date="2012-06" db="EMBL/GenBank/DDBJ databases">
        <title>The complete genome of Flexibacter litoralis DSM 6794.</title>
        <authorList>
            <person name="Lucas S."/>
            <person name="Copeland A."/>
            <person name="Lapidus A."/>
            <person name="Glavina del Rio T."/>
            <person name="Dalin E."/>
            <person name="Tice H."/>
            <person name="Bruce D."/>
            <person name="Goodwin L."/>
            <person name="Pitluck S."/>
            <person name="Peters L."/>
            <person name="Ovchinnikova G."/>
            <person name="Lu M."/>
            <person name="Kyrpides N."/>
            <person name="Mavromatis K."/>
            <person name="Ivanova N."/>
            <person name="Brettin T."/>
            <person name="Detter J.C."/>
            <person name="Han C."/>
            <person name="Larimer F."/>
            <person name="Land M."/>
            <person name="Hauser L."/>
            <person name="Markowitz V."/>
            <person name="Cheng J.-F."/>
            <person name="Hugenholtz P."/>
            <person name="Woyke T."/>
            <person name="Wu D."/>
            <person name="Spring S."/>
            <person name="Lang E."/>
            <person name="Kopitz M."/>
            <person name="Brambilla E."/>
            <person name="Klenk H.-P."/>
            <person name="Eisen J.A."/>
        </authorList>
    </citation>
    <scope>NUCLEOTIDE SEQUENCE [LARGE SCALE GENOMIC DNA]</scope>
    <source>
        <strain evidence="2">ATCC 23117 / DSM 6794 / NBRC 15988 / NCIMB 1366 / Sio-4</strain>
    </source>
</reference>
<dbReference type="PROSITE" id="PS51257">
    <property type="entry name" value="PROKAR_LIPOPROTEIN"/>
    <property type="match status" value="1"/>
</dbReference>
<protein>
    <submittedName>
        <fullName evidence="1">Uncharacterized protein</fullName>
    </submittedName>
</protein>
<dbReference type="KEGG" id="fli:Fleli_0167"/>
<dbReference type="RefSeq" id="WP_014796131.1">
    <property type="nucleotide sequence ID" value="NC_018018.1"/>
</dbReference>
<dbReference type="EMBL" id="CP003345">
    <property type="protein sequence ID" value="AFM02666.1"/>
    <property type="molecule type" value="Genomic_DNA"/>
</dbReference>
<dbReference type="PATRIC" id="fig|880071.3.peg.163"/>
<dbReference type="Proteomes" id="UP000006054">
    <property type="component" value="Chromosome"/>
</dbReference>
<dbReference type="AlphaFoldDB" id="I4AFD1"/>
<organism evidence="1 2">
    <name type="scientific">Bernardetia litoralis (strain ATCC 23117 / DSM 6794 / NBRC 15988 / NCIMB 1366 / Fx l1 / Sio-4)</name>
    <name type="common">Flexibacter litoralis</name>
    <dbReference type="NCBI Taxonomy" id="880071"/>
    <lineage>
        <taxon>Bacteria</taxon>
        <taxon>Pseudomonadati</taxon>
        <taxon>Bacteroidota</taxon>
        <taxon>Cytophagia</taxon>
        <taxon>Cytophagales</taxon>
        <taxon>Bernardetiaceae</taxon>
        <taxon>Bernardetia</taxon>
    </lineage>
</organism>
<keyword evidence="2" id="KW-1185">Reference proteome</keyword>